<reference evidence="2" key="1">
    <citation type="journal article" date="2023" name="Commun. Biol.">
        <title>Genome analysis of Parmales, the sister group of diatoms, reveals the evolutionary specialization of diatoms from phago-mixotrophs to photoautotrophs.</title>
        <authorList>
            <person name="Ban H."/>
            <person name="Sato S."/>
            <person name="Yoshikawa S."/>
            <person name="Yamada K."/>
            <person name="Nakamura Y."/>
            <person name="Ichinomiya M."/>
            <person name="Sato N."/>
            <person name="Blanc-Mathieu R."/>
            <person name="Endo H."/>
            <person name="Kuwata A."/>
            <person name="Ogata H."/>
        </authorList>
    </citation>
    <scope>NUCLEOTIDE SEQUENCE [LARGE SCALE GENOMIC DNA]</scope>
</reference>
<accession>A0A9W7EG25</accession>
<dbReference type="AlphaFoldDB" id="A0A9W7EG25"/>
<comment type="caution">
    <text evidence="1">The sequence shown here is derived from an EMBL/GenBank/DDBJ whole genome shotgun (WGS) entry which is preliminary data.</text>
</comment>
<organism evidence="1 2">
    <name type="scientific">Triparma laevis f. inornata</name>
    <dbReference type="NCBI Taxonomy" id="1714386"/>
    <lineage>
        <taxon>Eukaryota</taxon>
        <taxon>Sar</taxon>
        <taxon>Stramenopiles</taxon>
        <taxon>Ochrophyta</taxon>
        <taxon>Bolidophyceae</taxon>
        <taxon>Parmales</taxon>
        <taxon>Triparmaceae</taxon>
        <taxon>Triparma</taxon>
    </lineage>
</organism>
<dbReference type="Proteomes" id="UP001162640">
    <property type="component" value="Unassembled WGS sequence"/>
</dbReference>
<sequence length="340" mass="36832">MLRTIPRLFSKPLSRGFLAGLHATGDRPEYDNFADAYEAISQVPDNLLAEFESELMEGQGREFIYGSKLVSVIDTTTSTSTSTSTLPTKETLRTLILNERPNLVQTCIKVPGPAGSQFISDGAPSPISETHLGGLALTLLLSPSSSPSCVIVGAGGCTLPHTISVFNESGSVVAVEPCEEVCAAARQWFGVTPSCGFELVTDFGEPYLSSLSQSPNSLDILILDADDGSVPPRSMQEPNFWSDVVRPVLHEEGVVGVNVIGDQETQELLQDTLESNLPNHSVVRVRAPVEADVDVDRHSLFFATPYKIDADELERRLKEYLVVSDAAAWLREVRKSVISI</sequence>
<evidence type="ECO:0000313" key="1">
    <source>
        <dbReference type="EMBL" id="GMH77492.1"/>
    </source>
</evidence>
<dbReference type="InterPro" id="IPR029063">
    <property type="entry name" value="SAM-dependent_MTases_sf"/>
</dbReference>
<name>A0A9W7EG25_9STRA</name>
<dbReference type="Gene3D" id="3.40.50.150">
    <property type="entry name" value="Vaccinia Virus protein VP39"/>
    <property type="match status" value="1"/>
</dbReference>
<protein>
    <submittedName>
        <fullName evidence="1">Uncharacterized protein</fullName>
    </submittedName>
</protein>
<gene>
    <name evidence="1" type="ORF">TL16_g07428</name>
</gene>
<evidence type="ECO:0000313" key="2">
    <source>
        <dbReference type="Proteomes" id="UP001162640"/>
    </source>
</evidence>
<dbReference type="EMBL" id="BLQM01000234">
    <property type="protein sequence ID" value="GMH77492.1"/>
    <property type="molecule type" value="Genomic_DNA"/>
</dbReference>
<proteinExistence type="predicted"/>
<dbReference type="SUPFAM" id="SSF53335">
    <property type="entry name" value="S-adenosyl-L-methionine-dependent methyltransferases"/>
    <property type="match status" value="1"/>
</dbReference>